<dbReference type="InterPro" id="IPR013767">
    <property type="entry name" value="PAS_fold"/>
</dbReference>
<keyword evidence="8" id="KW-0805">Transcription regulation</keyword>
<keyword evidence="6" id="KW-0677">Repeat</keyword>
<dbReference type="InterPro" id="IPR039091">
    <property type="entry name" value="AHR/AHRR"/>
</dbReference>
<dbReference type="InterPro" id="IPR013655">
    <property type="entry name" value="PAS_fold_3"/>
</dbReference>
<feature type="compositionally biased region" description="Basic residues" evidence="14">
    <location>
        <begin position="1"/>
        <end position="11"/>
    </location>
</feature>
<dbReference type="SMART" id="SM00091">
    <property type="entry name" value="PAS"/>
    <property type="match status" value="2"/>
</dbReference>
<dbReference type="SMART" id="SM00086">
    <property type="entry name" value="PAC"/>
    <property type="match status" value="1"/>
</dbReference>
<feature type="region of interest" description="Disordered" evidence="14">
    <location>
        <begin position="884"/>
        <end position="912"/>
    </location>
</feature>
<evidence type="ECO:0000256" key="14">
    <source>
        <dbReference type="SAM" id="MobiDB-lite"/>
    </source>
</evidence>
<dbReference type="Pfam" id="PF00989">
    <property type="entry name" value="PAS"/>
    <property type="match status" value="1"/>
</dbReference>
<dbReference type="FunFam" id="3.30.450.20:FF:000035">
    <property type="entry name" value="Aryl hydrocarbon receptor"/>
    <property type="match status" value="1"/>
</dbReference>
<organism evidence="17 18">
    <name type="scientific">Solea senegalensis</name>
    <name type="common">Senegalese sole</name>
    <dbReference type="NCBI Taxonomy" id="28829"/>
    <lineage>
        <taxon>Eukaryota</taxon>
        <taxon>Metazoa</taxon>
        <taxon>Chordata</taxon>
        <taxon>Craniata</taxon>
        <taxon>Vertebrata</taxon>
        <taxon>Euteleostomi</taxon>
        <taxon>Actinopterygii</taxon>
        <taxon>Neopterygii</taxon>
        <taxon>Teleostei</taxon>
        <taxon>Neoteleostei</taxon>
        <taxon>Acanthomorphata</taxon>
        <taxon>Carangaria</taxon>
        <taxon>Pleuronectiformes</taxon>
        <taxon>Pleuronectoidei</taxon>
        <taxon>Soleidae</taxon>
        <taxon>Solea</taxon>
    </lineage>
</organism>
<feature type="domain" description="PAS" evidence="15">
    <location>
        <begin position="114"/>
        <end position="177"/>
    </location>
</feature>
<dbReference type="Proteomes" id="UP000693946">
    <property type="component" value="Linkage Group LG2"/>
</dbReference>
<evidence type="ECO:0000256" key="13">
    <source>
        <dbReference type="ARBA" id="ARBA00023242"/>
    </source>
</evidence>
<keyword evidence="5" id="KW-0678">Repressor</keyword>
<keyword evidence="18" id="KW-1185">Reference proteome</keyword>
<keyword evidence="7" id="KW-0013">ADP-ribosylation</keyword>
<evidence type="ECO:0000256" key="11">
    <source>
        <dbReference type="ARBA" id="ARBA00023159"/>
    </source>
</evidence>
<feature type="region of interest" description="Disordered" evidence="14">
    <location>
        <begin position="173"/>
        <end position="195"/>
    </location>
</feature>
<evidence type="ECO:0000256" key="2">
    <source>
        <dbReference type="ARBA" id="ARBA00004496"/>
    </source>
</evidence>
<dbReference type="CDD" id="cd00130">
    <property type="entry name" value="PAS"/>
    <property type="match status" value="2"/>
</dbReference>
<evidence type="ECO:0000256" key="4">
    <source>
        <dbReference type="ARBA" id="ARBA00022490"/>
    </source>
</evidence>
<dbReference type="GO" id="GO:0048511">
    <property type="term" value="P:rhythmic process"/>
    <property type="evidence" value="ECO:0007669"/>
    <property type="project" value="UniProtKB-KW"/>
</dbReference>
<accession>A0AAV6RGG5</accession>
<evidence type="ECO:0000256" key="6">
    <source>
        <dbReference type="ARBA" id="ARBA00022737"/>
    </source>
</evidence>
<evidence type="ECO:0000259" key="15">
    <source>
        <dbReference type="PROSITE" id="PS50112"/>
    </source>
</evidence>
<evidence type="ECO:0000259" key="16">
    <source>
        <dbReference type="PROSITE" id="PS50888"/>
    </source>
</evidence>
<keyword evidence="13" id="KW-0539">Nucleus</keyword>
<dbReference type="FunFam" id="4.10.280.10:FF:000041">
    <property type="entry name" value="aryl hydrocarbon receptor repressor"/>
    <property type="match status" value="1"/>
</dbReference>
<dbReference type="InterPro" id="IPR001610">
    <property type="entry name" value="PAC"/>
</dbReference>
<dbReference type="InterPro" id="IPR033348">
    <property type="entry name" value="AHR_bHLH"/>
</dbReference>
<evidence type="ECO:0000256" key="9">
    <source>
        <dbReference type="ARBA" id="ARBA00023108"/>
    </source>
</evidence>
<evidence type="ECO:0000313" key="18">
    <source>
        <dbReference type="Proteomes" id="UP000693946"/>
    </source>
</evidence>
<proteinExistence type="predicted"/>
<evidence type="ECO:0000256" key="1">
    <source>
        <dbReference type="ARBA" id="ARBA00004123"/>
    </source>
</evidence>
<evidence type="ECO:0000256" key="8">
    <source>
        <dbReference type="ARBA" id="ARBA00023015"/>
    </source>
</evidence>
<dbReference type="EMBL" id="JAGKHQ010000012">
    <property type="protein sequence ID" value="KAG7503889.1"/>
    <property type="molecule type" value="Genomic_DNA"/>
</dbReference>
<reference evidence="17 18" key="1">
    <citation type="journal article" date="2021" name="Sci. Rep.">
        <title>Chromosome anchoring in Senegalese sole (Solea senegalensis) reveals sex-associated markers and genome rearrangements in flatfish.</title>
        <authorList>
            <person name="Guerrero-Cozar I."/>
            <person name="Gomez-Garrido J."/>
            <person name="Berbel C."/>
            <person name="Martinez-Blanch J.F."/>
            <person name="Alioto T."/>
            <person name="Claros M.G."/>
            <person name="Gagnaire P.A."/>
            <person name="Manchado M."/>
        </authorList>
    </citation>
    <scope>NUCLEOTIDE SEQUENCE [LARGE SCALE GENOMIC DNA]</scope>
    <source>
        <strain evidence="17">Sse05_10M</strain>
    </source>
</reference>
<gene>
    <name evidence="17" type="ORF">JOB18_046764</name>
</gene>
<feature type="domain" description="BHLH" evidence="16">
    <location>
        <begin position="19"/>
        <end position="72"/>
    </location>
</feature>
<dbReference type="CDD" id="cd11436">
    <property type="entry name" value="bHLH-PAS_AhR"/>
    <property type="match status" value="1"/>
</dbReference>
<keyword evidence="11" id="KW-0010">Activator</keyword>
<evidence type="ECO:0000256" key="7">
    <source>
        <dbReference type="ARBA" id="ARBA00022765"/>
    </source>
</evidence>
<keyword evidence="4" id="KW-0963">Cytoplasm</keyword>
<dbReference type="PANTHER" id="PTHR10649">
    <property type="entry name" value="ARYL HYDROCARBON RECEPTOR"/>
    <property type="match status" value="1"/>
</dbReference>
<protein>
    <recommendedName>
        <fullName evidence="3">Aryl hydrocarbon receptor</fullName>
    </recommendedName>
</protein>
<keyword evidence="9" id="KW-0090">Biological rhythms</keyword>
<sequence>MYAGRKRRKPAQRGVKPTSPEGAKSNPSKRHRDRLNSELDRLASLLPFPEDVISSLDKLSILRLSVSFLRTKSFFSVALKKQLSNSLTKSSEHSDHGGKMVVATDQRIPEGELLMQALNGFVLVVTAEGIVFFCSHTILDYLGFHQTDVMHQSVFELIHTEDQQEFRRNLHWALNPPAGQGTPTDSPTDGESASSCLVSYNPDQLPPENSSFLERGFVCRFRCLLDNSSGFMALNIQGRLKFLHGQSRQHRDSEASAPPQLALFAIATPIQPPAILEIRTRNMIFRTKHKLDFTPMACDAKGKIVLGYTEAELRVRGSGYQFIHAADMLYCAENHVRMMKTGESGLTVFRLLTKDNRWKWVQANARLVYKNSKPDYIIATQRPLADEEGGEQLRQRSMHLPFTFATGEAMLYHTSYPLHGFPDSFQGKAKGSKPKKGKMDKSSADDLDPKSLLGALMSQDESVYVCQPNMEPEMSHHSSLISEQQSKTEGFSGLLGGDSWHIVSNGETGTCNGKTSSYDPLLATLDSLSLDSDETCSNSELFNALENLGLNAEDLELLLLDERMIQVELDPNHIPTLSDLLTNNEILSYIHESLESGTEGEERGETSGFGLSSHPPNPDSNPNVSQNSLAAPSAVSICRQPIVQLSQQMQQHISASEQVEAQLEPIQSVAQPGAADTNTLPGIPNGHWLITSESLRHTNNHNHQHTALKASQLNSEHKQWQLQQEQHSVQLQCHLQENSQTPSLVPGFQNQLELTTSRSCIPNGHSAFPPNMEVSHTGYSISNTTSYAGGTVQNGDACHYQLQSHHRHQQMLQETHFPLSCLPQCPGQSSTLDLEQFLGLSQLQHSLPSLQAYSVFSTSAEDATHSKLENGSHLSATNAASTYIKDSPLDRTRRNQNSSSEKTMDPVIPHLPNRSPTVTAAKIGHHDLSLSLQVLPLLSLLHQGLLCPLLVDKKWNKSCKVKPVKGRGLLVIIYPIHPYFIFRGEEIMRLPCKGNTVSSDSPPSPAPSCCHHVQFPPTGGCMLTAISGGTDGSAGAAAEREKLAS</sequence>
<evidence type="ECO:0000256" key="3">
    <source>
        <dbReference type="ARBA" id="ARBA00015909"/>
    </source>
</evidence>
<feature type="region of interest" description="Disordered" evidence="14">
    <location>
        <begin position="1"/>
        <end position="33"/>
    </location>
</feature>
<dbReference type="InterPro" id="IPR000014">
    <property type="entry name" value="PAS"/>
</dbReference>
<keyword evidence="17" id="KW-0675">Receptor</keyword>
<keyword evidence="12" id="KW-0804">Transcription</keyword>
<dbReference type="PROSITE" id="PS50112">
    <property type="entry name" value="PAS"/>
    <property type="match status" value="1"/>
</dbReference>
<name>A0AAV6RGG5_SOLSE</name>
<comment type="subcellular location">
    <subcellularLocation>
        <location evidence="2">Cytoplasm</location>
    </subcellularLocation>
    <subcellularLocation>
        <location evidence="1">Nucleus</location>
    </subcellularLocation>
</comment>
<feature type="region of interest" description="Disordered" evidence="14">
    <location>
        <begin position="594"/>
        <end position="628"/>
    </location>
</feature>
<feature type="compositionally biased region" description="Low complexity" evidence="14">
    <location>
        <begin position="606"/>
        <end position="628"/>
    </location>
</feature>
<dbReference type="Pfam" id="PF08447">
    <property type="entry name" value="PAS_3"/>
    <property type="match status" value="1"/>
</dbReference>
<dbReference type="PROSITE" id="PS50888">
    <property type="entry name" value="BHLH"/>
    <property type="match status" value="1"/>
</dbReference>
<feature type="compositionally biased region" description="Basic and acidic residues" evidence="14">
    <location>
        <begin position="437"/>
        <end position="449"/>
    </location>
</feature>
<comment type="caution">
    <text evidence="17">The sequence shown here is derived from an EMBL/GenBank/DDBJ whole genome shotgun (WGS) entry which is preliminary data.</text>
</comment>
<dbReference type="GO" id="GO:0005737">
    <property type="term" value="C:cytoplasm"/>
    <property type="evidence" value="ECO:0007669"/>
    <property type="project" value="UniProtKB-SubCell"/>
</dbReference>
<feature type="region of interest" description="Disordered" evidence="14">
    <location>
        <begin position="425"/>
        <end position="449"/>
    </location>
</feature>
<evidence type="ECO:0000256" key="10">
    <source>
        <dbReference type="ARBA" id="ARBA00023125"/>
    </source>
</evidence>
<dbReference type="GO" id="GO:0046983">
    <property type="term" value="F:protein dimerization activity"/>
    <property type="evidence" value="ECO:0007669"/>
    <property type="project" value="InterPro"/>
</dbReference>
<dbReference type="GO" id="GO:0005634">
    <property type="term" value="C:nucleus"/>
    <property type="evidence" value="ECO:0007669"/>
    <property type="project" value="UniProtKB-SubCell"/>
</dbReference>
<dbReference type="GO" id="GO:0004879">
    <property type="term" value="F:nuclear receptor activity"/>
    <property type="evidence" value="ECO:0007669"/>
    <property type="project" value="TreeGrafter"/>
</dbReference>
<dbReference type="GO" id="GO:0034751">
    <property type="term" value="C:aryl hydrocarbon receptor complex"/>
    <property type="evidence" value="ECO:0007669"/>
    <property type="project" value="TreeGrafter"/>
</dbReference>
<dbReference type="GO" id="GO:0000976">
    <property type="term" value="F:transcription cis-regulatory region binding"/>
    <property type="evidence" value="ECO:0007669"/>
    <property type="project" value="TreeGrafter"/>
</dbReference>
<dbReference type="GO" id="GO:1904613">
    <property type="term" value="P:cellular response to 2,3,7,8-tetrachlorodibenzodioxine"/>
    <property type="evidence" value="ECO:0007669"/>
    <property type="project" value="UniProtKB-ARBA"/>
</dbReference>
<dbReference type="FunFam" id="3.30.450.20:FF:000019">
    <property type="entry name" value="Aryl hydrocarbon receptor 1"/>
    <property type="match status" value="1"/>
</dbReference>
<evidence type="ECO:0000313" key="17">
    <source>
        <dbReference type="EMBL" id="KAG7503889.1"/>
    </source>
</evidence>
<feature type="compositionally biased region" description="Polar residues" evidence="14">
    <location>
        <begin position="181"/>
        <end position="195"/>
    </location>
</feature>
<evidence type="ECO:0000256" key="5">
    <source>
        <dbReference type="ARBA" id="ARBA00022491"/>
    </source>
</evidence>
<evidence type="ECO:0000256" key="12">
    <source>
        <dbReference type="ARBA" id="ARBA00023163"/>
    </source>
</evidence>
<dbReference type="AlphaFoldDB" id="A0AAV6RGG5"/>
<dbReference type="InterPro" id="IPR011598">
    <property type="entry name" value="bHLH_dom"/>
</dbReference>
<dbReference type="GO" id="GO:0006805">
    <property type="term" value="P:xenobiotic metabolic process"/>
    <property type="evidence" value="ECO:0007669"/>
    <property type="project" value="InterPro"/>
</dbReference>
<dbReference type="PANTHER" id="PTHR10649:SF18">
    <property type="entry name" value="ARYL HYDROCARBON RECEPTOR 1 BETA"/>
    <property type="match status" value="1"/>
</dbReference>
<dbReference type="SMART" id="SM00353">
    <property type="entry name" value="HLH"/>
    <property type="match status" value="1"/>
</dbReference>
<keyword evidence="10" id="KW-0238">DNA-binding</keyword>